<dbReference type="OrthoDB" id="4232626at2759"/>
<reference evidence="1" key="1">
    <citation type="journal article" date="2020" name="Stud. Mycol.">
        <title>101 Dothideomycetes genomes: a test case for predicting lifestyles and emergence of pathogens.</title>
        <authorList>
            <person name="Haridas S."/>
            <person name="Albert R."/>
            <person name="Binder M."/>
            <person name="Bloem J."/>
            <person name="Labutti K."/>
            <person name="Salamov A."/>
            <person name="Andreopoulos B."/>
            <person name="Baker S."/>
            <person name="Barry K."/>
            <person name="Bills G."/>
            <person name="Bluhm B."/>
            <person name="Cannon C."/>
            <person name="Castanera R."/>
            <person name="Culley D."/>
            <person name="Daum C."/>
            <person name="Ezra D."/>
            <person name="Gonzalez J."/>
            <person name="Henrissat B."/>
            <person name="Kuo A."/>
            <person name="Liang C."/>
            <person name="Lipzen A."/>
            <person name="Lutzoni F."/>
            <person name="Magnuson J."/>
            <person name="Mondo S."/>
            <person name="Nolan M."/>
            <person name="Ohm R."/>
            <person name="Pangilinan J."/>
            <person name="Park H.-J."/>
            <person name="Ramirez L."/>
            <person name="Alfaro M."/>
            <person name="Sun H."/>
            <person name="Tritt A."/>
            <person name="Yoshinaga Y."/>
            <person name="Zwiers L.-H."/>
            <person name="Turgeon B."/>
            <person name="Goodwin S."/>
            <person name="Spatafora J."/>
            <person name="Crous P."/>
            <person name="Grigoriev I."/>
        </authorList>
    </citation>
    <scope>NUCLEOTIDE SEQUENCE</scope>
    <source>
        <strain evidence="1">CBS 130266</strain>
    </source>
</reference>
<dbReference type="AlphaFoldDB" id="A0A9P4NYH2"/>
<keyword evidence="2" id="KW-1185">Reference proteome</keyword>
<evidence type="ECO:0000313" key="2">
    <source>
        <dbReference type="Proteomes" id="UP000800235"/>
    </source>
</evidence>
<gene>
    <name evidence="1" type="ORF">EJ08DRAFT_686079</name>
</gene>
<organism evidence="1 2">
    <name type="scientific">Tothia fuscella</name>
    <dbReference type="NCBI Taxonomy" id="1048955"/>
    <lineage>
        <taxon>Eukaryota</taxon>
        <taxon>Fungi</taxon>
        <taxon>Dikarya</taxon>
        <taxon>Ascomycota</taxon>
        <taxon>Pezizomycotina</taxon>
        <taxon>Dothideomycetes</taxon>
        <taxon>Pleosporomycetidae</taxon>
        <taxon>Venturiales</taxon>
        <taxon>Cylindrosympodiaceae</taxon>
        <taxon>Tothia</taxon>
    </lineage>
</organism>
<comment type="caution">
    <text evidence="1">The sequence shown here is derived from an EMBL/GenBank/DDBJ whole genome shotgun (WGS) entry which is preliminary data.</text>
</comment>
<proteinExistence type="predicted"/>
<accession>A0A9P4NYH2</accession>
<protein>
    <submittedName>
        <fullName evidence="1">Uncharacterized protein</fullName>
    </submittedName>
</protein>
<name>A0A9P4NYH2_9PEZI</name>
<dbReference type="EMBL" id="MU007018">
    <property type="protein sequence ID" value="KAF2433995.1"/>
    <property type="molecule type" value="Genomic_DNA"/>
</dbReference>
<sequence>MAYNFPLEKLRFLQLDEWEENNSYDKEEPTCLYSFIKWTVFLNNKKILKNTKQVQVAQNRHIRCEDTTIVTSVNHRSEPDLVIEKQIIEWGEHFRSGKRLRISISFNYVDSQLPASTTKGGFKRGLSATQRMQSIRQDFYTLMRCPRPLYDLGPHCCIEPVGKKYYKLRTHHLRSLIEHVEAGEPLRNHDDVPDNIRAQLVVDEQQRLGRRPNAMTTAPSPFPPINITNVLPSSHTPSSLQQLNIIDKDQKKGYQEACRIILGDGLDLEQVSKGHKVDLLIRKGIKRGVAWRYINDIPAWAKRQKQSHNAELD</sequence>
<evidence type="ECO:0000313" key="1">
    <source>
        <dbReference type="EMBL" id="KAF2433995.1"/>
    </source>
</evidence>
<dbReference type="Proteomes" id="UP000800235">
    <property type="component" value="Unassembled WGS sequence"/>
</dbReference>